<name>A0A8S3GET2_9BILA</name>
<gene>
    <name evidence="2" type="ORF">GIL414_LOCUS65887</name>
</gene>
<dbReference type="EMBL" id="CAJOBJ010302083">
    <property type="protein sequence ID" value="CAF5162136.1"/>
    <property type="molecule type" value="Genomic_DNA"/>
</dbReference>
<dbReference type="Gene3D" id="3.30.40.10">
    <property type="entry name" value="Zinc/RING finger domain, C3HC4 (zinc finger)"/>
    <property type="match status" value="1"/>
</dbReference>
<feature type="compositionally biased region" description="Polar residues" evidence="1">
    <location>
        <begin position="12"/>
        <end position="27"/>
    </location>
</feature>
<sequence length="65" mass="7197">MSGVKRTRTDEIPSSSQPQTTINTTISPKVEKASSLTSNIEEDYNCPICFELINEAFVSRCGHSF</sequence>
<reference evidence="2" key="1">
    <citation type="submission" date="2021-02" db="EMBL/GenBank/DDBJ databases">
        <authorList>
            <person name="Nowell W R."/>
        </authorList>
    </citation>
    <scope>NUCLEOTIDE SEQUENCE</scope>
</reference>
<dbReference type="AlphaFoldDB" id="A0A8S3GET2"/>
<protein>
    <submittedName>
        <fullName evidence="2">Uncharacterized protein</fullName>
    </submittedName>
</protein>
<evidence type="ECO:0000313" key="2">
    <source>
        <dbReference type="EMBL" id="CAF5162136.1"/>
    </source>
</evidence>
<feature type="non-terminal residue" evidence="2">
    <location>
        <position position="1"/>
    </location>
</feature>
<dbReference type="InterPro" id="IPR013083">
    <property type="entry name" value="Znf_RING/FYVE/PHD"/>
</dbReference>
<evidence type="ECO:0000256" key="1">
    <source>
        <dbReference type="SAM" id="MobiDB-lite"/>
    </source>
</evidence>
<accession>A0A8S3GET2</accession>
<dbReference type="Proteomes" id="UP000681720">
    <property type="component" value="Unassembled WGS sequence"/>
</dbReference>
<proteinExistence type="predicted"/>
<organism evidence="2 3">
    <name type="scientific">Rotaria magnacalcarata</name>
    <dbReference type="NCBI Taxonomy" id="392030"/>
    <lineage>
        <taxon>Eukaryota</taxon>
        <taxon>Metazoa</taxon>
        <taxon>Spiralia</taxon>
        <taxon>Gnathifera</taxon>
        <taxon>Rotifera</taxon>
        <taxon>Eurotatoria</taxon>
        <taxon>Bdelloidea</taxon>
        <taxon>Philodinida</taxon>
        <taxon>Philodinidae</taxon>
        <taxon>Rotaria</taxon>
    </lineage>
</organism>
<comment type="caution">
    <text evidence="2">The sequence shown here is derived from an EMBL/GenBank/DDBJ whole genome shotgun (WGS) entry which is preliminary data.</text>
</comment>
<dbReference type="SUPFAM" id="SSF57850">
    <property type="entry name" value="RING/U-box"/>
    <property type="match status" value="1"/>
</dbReference>
<evidence type="ECO:0000313" key="3">
    <source>
        <dbReference type="Proteomes" id="UP000681720"/>
    </source>
</evidence>
<feature type="region of interest" description="Disordered" evidence="1">
    <location>
        <begin position="1"/>
        <end position="27"/>
    </location>
</feature>